<protein>
    <submittedName>
        <fullName evidence="2">Uncharacterized protein</fullName>
    </submittedName>
</protein>
<dbReference type="AlphaFoldDB" id="A0A5C1ABD9"/>
<evidence type="ECO:0000313" key="3">
    <source>
        <dbReference type="Proteomes" id="UP000324974"/>
    </source>
</evidence>
<keyword evidence="3" id="KW-1185">Reference proteome</keyword>
<organism evidence="2 3">
    <name type="scientific">Limnoglobus roseus</name>
    <dbReference type="NCBI Taxonomy" id="2598579"/>
    <lineage>
        <taxon>Bacteria</taxon>
        <taxon>Pseudomonadati</taxon>
        <taxon>Planctomycetota</taxon>
        <taxon>Planctomycetia</taxon>
        <taxon>Gemmatales</taxon>
        <taxon>Gemmataceae</taxon>
        <taxon>Limnoglobus</taxon>
    </lineage>
</organism>
<proteinExistence type="predicted"/>
<dbReference type="EMBL" id="CP042425">
    <property type="protein sequence ID" value="QEL16689.1"/>
    <property type="molecule type" value="Genomic_DNA"/>
</dbReference>
<sequence length="69" mass="7948">MTIKKGVRRTDTQLVEIPPPRPVDTNNRYFRVQTERFHDLVVQVLAGHVPAQHRLSARRPAQFVIGGEF</sequence>
<dbReference type="RefSeq" id="WP_149111380.1">
    <property type="nucleotide sequence ID" value="NZ_CP042425.1"/>
</dbReference>
<evidence type="ECO:0000256" key="1">
    <source>
        <dbReference type="SAM" id="MobiDB-lite"/>
    </source>
</evidence>
<accession>A0A5C1ABD9</accession>
<reference evidence="3" key="1">
    <citation type="submission" date="2019-08" db="EMBL/GenBank/DDBJ databases">
        <title>Limnoglobus roseus gen. nov., sp. nov., a novel freshwater planctomycete with a giant genome from the family Gemmataceae.</title>
        <authorList>
            <person name="Kulichevskaya I.S."/>
            <person name="Naumoff D.G."/>
            <person name="Miroshnikov K."/>
            <person name="Ivanova A."/>
            <person name="Philippov D.A."/>
            <person name="Hakobyan A."/>
            <person name="Rijpstra I.C."/>
            <person name="Sinninghe Damste J.S."/>
            <person name="Liesack W."/>
            <person name="Dedysh S.N."/>
        </authorList>
    </citation>
    <scope>NUCLEOTIDE SEQUENCE [LARGE SCALE GENOMIC DNA]</scope>
    <source>
        <strain evidence="3">PX52</strain>
    </source>
</reference>
<feature type="region of interest" description="Disordered" evidence="1">
    <location>
        <begin position="1"/>
        <end position="23"/>
    </location>
</feature>
<dbReference type="Proteomes" id="UP000324974">
    <property type="component" value="Chromosome"/>
</dbReference>
<dbReference type="KEGG" id="lrs:PX52LOC_03652"/>
<gene>
    <name evidence="2" type="ORF">PX52LOC_03652</name>
</gene>
<name>A0A5C1ABD9_9BACT</name>
<evidence type="ECO:0000313" key="2">
    <source>
        <dbReference type="EMBL" id="QEL16689.1"/>
    </source>
</evidence>